<accession>A0AA35U2M2</accession>
<proteinExistence type="predicted"/>
<organism evidence="1 2">
    <name type="scientific">Geodia barretti</name>
    <name type="common">Barrett's horny sponge</name>
    <dbReference type="NCBI Taxonomy" id="519541"/>
    <lineage>
        <taxon>Eukaryota</taxon>
        <taxon>Metazoa</taxon>
        <taxon>Porifera</taxon>
        <taxon>Demospongiae</taxon>
        <taxon>Heteroscleromorpha</taxon>
        <taxon>Tetractinellida</taxon>
        <taxon>Astrophorina</taxon>
        <taxon>Geodiidae</taxon>
        <taxon>Geodia</taxon>
    </lineage>
</organism>
<comment type="caution">
    <text evidence="1">The sequence shown here is derived from an EMBL/GenBank/DDBJ whole genome shotgun (WGS) entry which is preliminary data.</text>
</comment>
<dbReference type="EMBL" id="CASHTH010004507">
    <property type="protein sequence ID" value="CAI8058367.1"/>
    <property type="molecule type" value="Genomic_DNA"/>
</dbReference>
<keyword evidence="2" id="KW-1185">Reference proteome</keyword>
<evidence type="ECO:0000313" key="1">
    <source>
        <dbReference type="EMBL" id="CAI8058367.1"/>
    </source>
</evidence>
<dbReference type="SUPFAM" id="SSF52540">
    <property type="entry name" value="P-loop containing nucleoside triphosphate hydrolases"/>
    <property type="match status" value="1"/>
</dbReference>
<dbReference type="Proteomes" id="UP001174909">
    <property type="component" value="Unassembled WGS sequence"/>
</dbReference>
<dbReference type="AlphaFoldDB" id="A0AA35U2M2"/>
<name>A0AA35U2M2_GEOBA</name>
<protein>
    <submittedName>
        <fullName evidence="1">Branched-chain-amino-acid aminotransferase-like protein 2</fullName>
    </submittedName>
</protein>
<keyword evidence="1" id="KW-0808">Transferase</keyword>
<keyword evidence="1" id="KW-0032">Aminotransferase</keyword>
<sequence length="259" mass="29803">MADGVVILWTSHRCAGTAFERSIRELESVKGLHEPNCLAFFCEDGKLRDDPDSVYEAKVKYIISQMQQCASAGYKYLFIKDLAYYLGGRYNHYIQGEFANFKHTFMIRDPVAVAHSIQGLVVQNGVTPYFTDTLGFQELCNMYEIVKDANSTRPVVISAEDVFNNPRDMMEGYCKSVGLPFSEKMLKWEPNVFDDWKQYPMYEVWHNKVMASTGFVKHTEKQTKSSADLLPEFQSAVKNALPYYEKLNSLRIIFPSYNH</sequence>
<dbReference type="Pfam" id="PF19798">
    <property type="entry name" value="Sulfotransfer_5"/>
    <property type="match status" value="1"/>
</dbReference>
<gene>
    <name evidence="1" type="ORF">GBAR_LOCUS31732</name>
</gene>
<dbReference type="Gene3D" id="3.40.50.300">
    <property type="entry name" value="P-loop containing nucleotide triphosphate hydrolases"/>
    <property type="match status" value="1"/>
</dbReference>
<dbReference type="PANTHER" id="PTHR48419:SF1">
    <property type="entry name" value="SULFOTRANSFERASE DOMAIN-CONTAINING PROTEIN"/>
    <property type="match status" value="1"/>
</dbReference>
<dbReference type="InterPro" id="IPR027417">
    <property type="entry name" value="P-loop_NTPase"/>
</dbReference>
<evidence type="ECO:0000313" key="2">
    <source>
        <dbReference type="Proteomes" id="UP001174909"/>
    </source>
</evidence>
<dbReference type="PANTHER" id="PTHR48419">
    <property type="entry name" value="SULFOTRANSFERASE DOMAIN-CONTAINING PROTEIN"/>
    <property type="match status" value="1"/>
</dbReference>
<reference evidence="1" key="1">
    <citation type="submission" date="2023-03" db="EMBL/GenBank/DDBJ databases">
        <authorList>
            <person name="Steffen K."/>
            <person name="Cardenas P."/>
        </authorList>
    </citation>
    <scope>NUCLEOTIDE SEQUENCE</scope>
</reference>
<dbReference type="InterPro" id="IPR053226">
    <property type="entry name" value="Pyrrolopyrazine_biosynth_F"/>
</dbReference>
<dbReference type="GO" id="GO:0008483">
    <property type="term" value="F:transaminase activity"/>
    <property type="evidence" value="ECO:0007669"/>
    <property type="project" value="UniProtKB-KW"/>
</dbReference>